<name>F2JKQ8_CELLD</name>
<dbReference type="KEGG" id="cle:Clole_1586"/>
<dbReference type="RefSeq" id="WP_013656609.1">
    <property type="nucleotide sequence ID" value="NC_015275.1"/>
</dbReference>
<dbReference type="HOGENOM" id="CLU_841164_0_0_9"/>
<dbReference type="eggNOG" id="ENOG5033MAX">
    <property type="taxonomic scope" value="Bacteria"/>
</dbReference>
<accession>F2JKQ8</accession>
<feature type="signal peptide" evidence="1">
    <location>
        <begin position="1"/>
        <end position="23"/>
    </location>
</feature>
<dbReference type="STRING" id="642492.Clole_1586"/>
<keyword evidence="1" id="KW-0732">Signal</keyword>
<evidence type="ECO:0000313" key="2">
    <source>
        <dbReference type="EMBL" id="ADZ83311.1"/>
    </source>
</evidence>
<evidence type="ECO:0000313" key="3">
    <source>
        <dbReference type="Proteomes" id="UP000008467"/>
    </source>
</evidence>
<gene>
    <name evidence="2" type="ordered locus">Clole_1586</name>
</gene>
<evidence type="ECO:0000256" key="1">
    <source>
        <dbReference type="SAM" id="SignalP"/>
    </source>
</evidence>
<proteinExistence type="predicted"/>
<organism evidence="2 3">
    <name type="scientific">Cellulosilyticum lentocellum (strain ATCC 49066 / DSM 5427 / NCIMB 11756 / RHM5)</name>
    <name type="common">Clostridium lentocellum</name>
    <dbReference type="NCBI Taxonomy" id="642492"/>
    <lineage>
        <taxon>Bacteria</taxon>
        <taxon>Bacillati</taxon>
        <taxon>Bacillota</taxon>
        <taxon>Clostridia</taxon>
        <taxon>Lachnospirales</taxon>
        <taxon>Cellulosilyticaceae</taxon>
        <taxon>Cellulosilyticum</taxon>
    </lineage>
</organism>
<dbReference type="EMBL" id="CP002582">
    <property type="protein sequence ID" value="ADZ83311.1"/>
    <property type="molecule type" value="Genomic_DNA"/>
</dbReference>
<evidence type="ECO:0008006" key="4">
    <source>
        <dbReference type="Google" id="ProtNLM"/>
    </source>
</evidence>
<dbReference type="PROSITE" id="PS51257">
    <property type="entry name" value="PROKAR_LIPOPROTEIN"/>
    <property type="match status" value="1"/>
</dbReference>
<reference evidence="2 3" key="1">
    <citation type="journal article" date="2011" name="J. Bacteriol.">
        <title>Complete genome sequence of the cellulose-degrading bacterium Cellulosilyticum lentocellum.</title>
        <authorList>
            <consortium name="US DOE Joint Genome Institute"/>
            <person name="Miller D.A."/>
            <person name="Suen G."/>
            <person name="Bruce D."/>
            <person name="Copeland A."/>
            <person name="Cheng J.F."/>
            <person name="Detter C."/>
            <person name="Goodwin L.A."/>
            <person name="Han C.S."/>
            <person name="Hauser L.J."/>
            <person name="Land M.L."/>
            <person name="Lapidus A."/>
            <person name="Lucas S."/>
            <person name="Meincke L."/>
            <person name="Pitluck S."/>
            <person name="Tapia R."/>
            <person name="Teshima H."/>
            <person name="Woyke T."/>
            <person name="Fox B.G."/>
            <person name="Angert E.R."/>
            <person name="Currie C.R."/>
        </authorList>
    </citation>
    <scope>NUCLEOTIDE SEQUENCE [LARGE SCALE GENOMIC DNA]</scope>
    <source>
        <strain evidence="3">ATCC 49066 / DSM 5427 / NCIMB 11756 / RHM5</strain>
    </source>
</reference>
<dbReference type="AlphaFoldDB" id="F2JKQ8"/>
<sequence length="330" mass="37383">MRQQRKWAVFLIMSLIVSTFLVGCNGENGPKPTQEIESPSPTATAETTESSYNSAFEKYNNNITELGLVINAPDQEAINSLPQVETYKQMDTKDNLMIIPKYNGSKITISKVEYTGERFIAKDTLYAKEGTPEGYGLLLYAVRPEGIPQIMITVTYKNKSIDYVIAEDGKNGHEGIEYLKLETDDMGMPHSGEMITPIQDATYLEGLNRFSSFDVDFDLDGSNETIEVYCQGEITDDGSYFLDDGQVWTLVVKKGDDIYPLFEKSYIQLGGLEYLVYIDYNDYERVHVLVQYKAGAGMMTFDCVYDEETGNFRRDTVYEASNINILKDWK</sequence>
<feature type="chain" id="PRO_5038452302" description="Lipoprotein" evidence="1">
    <location>
        <begin position="24"/>
        <end position="330"/>
    </location>
</feature>
<protein>
    <recommendedName>
        <fullName evidence="4">Lipoprotein</fullName>
    </recommendedName>
</protein>
<dbReference type="Proteomes" id="UP000008467">
    <property type="component" value="Chromosome"/>
</dbReference>
<keyword evidence="3" id="KW-1185">Reference proteome</keyword>